<evidence type="ECO:0000313" key="18">
    <source>
        <dbReference type="EMBL" id="QOV89940.1"/>
    </source>
</evidence>
<gene>
    <name evidence="15 18" type="primary">mutM</name>
    <name evidence="15" type="synonym">fpg</name>
    <name evidence="18" type="ORF">IPV69_00780</name>
</gene>
<dbReference type="EMBL" id="CP063458">
    <property type="protein sequence ID" value="QOV89940.1"/>
    <property type="molecule type" value="Genomic_DNA"/>
</dbReference>
<name>A0A7M2WZM7_9BACT</name>
<dbReference type="GO" id="GO:0008270">
    <property type="term" value="F:zinc ion binding"/>
    <property type="evidence" value="ECO:0007669"/>
    <property type="project" value="UniProtKB-UniRule"/>
</dbReference>
<dbReference type="PROSITE" id="PS51066">
    <property type="entry name" value="ZF_FPG_2"/>
    <property type="match status" value="1"/>
</dbReference>
<comment type="catalytic activity">
    <reaction evidence="14 15">
        <text>2'-deoxyribonucleotide-(2'-deoxyribose 5'-phosphate)-2'-deoxyribonucleotide-DNA = a 3'-end 2'-deoxyribonucleotide-(2,3-dehydro-2,3-deoxyribose 5'-phosphate)-DNA + a 5'-end 5'-phospho-2'-deoxyribonucleoside-DNA + H(+)</text>
        <dbReference type="Rhea" id="RHEA:66592"/>
        <dbReference type="Rhea" id="RHEA-COMP:13180"/>
        <dbReference type="Rhea" id="RHEA-COMP:16897"/>
        <dbReference type="Rhea" id="RHEA-COMP:17067"/>
        <dbReference type="ChEBI" id="CHEBI:15378"/>
        <dbReference type="ChEBI" id="CHEBI:136412"/>
        <dbReference type="ChEBI" id="CHEBI:157695"/>
        <dbReference type="ChEBI" id="CHEBI:167181"/>
        <dbReference type="EC" id="4.2.99.18"/>
    </reaction>
</comment>
<keyword evidence="9 15" id="KW-0238">DNA-binding</keyword>
<dbReference type="HAMAP" id="MF_00103">
    <property type="entry name" value="Fapy_DNA_glycosyl"/>
    <property type="match status" value="1"/>
</dbReference>
<evidence type="ECO:0000256" key="14">
    <source>
        <dbReference type="ARBA" id="ARBA00044632"/>
    </source>
</evidence>
<dbReference type="GO" id="GO:0034039">
    <property type="term" value="F:8-oxo-7,8-dihydroguanine DNA N-glycosylase activity"/>
    <property type="evidence" value="ECO:0007669"/>
    <property type="project" value="TreeGrafter"/>
</dbReference>
<keyword evidence="13 15" id="KW-0326">Glycosidase</keyword>
<protein>
    <recommendedName>
        <fullName evidence="15">Formamidopyrimidine-DNA glycosylase</fullName>
        <shortName evidence="15">Fapy-DNA glycosylase</shortName>
        <ecNumber evidence="15">3.2.2.23</ecNumber>
    </recommendedName>
    <alternativeName>
        <fullName evidence="15">DNA-(apurinic or apyrimidinic site) lyase MutM</fullName>
        <shortName evidence="15">AP lyase MutM</shortName>
        <ecNumber evidence="15">4.2.99.18</ecNumber>
    </alternativeName>
</protein>
<evidence type="ECO:0000256" key="15">
    <source>
        <dbReference type="HAMAP-Rule" id="MF_00103"/>
    </source>
</evidence>
<dbReference type="RefSeq" id="WP_206293003.1">
    <property type="nucleotide sequence ID" value="NZ_CP063458.1"/>
</dbReference>
<dbReference type="SMART" id="SM00898">
    <property type="entry name" value="Fapy_DNA_glyco"/>
    <property type="match status" value="1"/>
</dbReference>
<feature type="binding site" evidence="15">
    <location>
        <position position="92"/>
    </location>
    <ligand>
        <name>DNA</name>
        <dbReference type="ChEBI" id="CHEBI:16991"/>
    </ligand>
</feature>
<comment type="catalytic activity">
    <reaction evidence="1 15">
        <text>Hydrolysis of DNA containing ring-opened 7-methylguanine residues, releasing 2,6-diamino-4-hydroxy-5-(N-methyl)formamidopyrimidine.</text>
        <dbReference type="EC" id="3.2.2.23"/>
    </reaction>
</comment>
<dbReference type="Pfam" id="PF01149">
    <property type="entry name" value="Fapy_DNA_glyco"/>
    <property type="match status" value="1"/>
</dbReference>
<keyword evidence="6 15" id="KW-0863">Zinc-finger</keyword>
<dbReference type="PROSITE" id="PS51068">
    <property type="entry name" value="FPG_CAT"/>
    <property type="match status" value="1"/>
</dbReference>
<dbReference type="GO" id="GO:0006284">
    <property type="term" value="P:base-excision repair"/>
    <property type="evidence" value="ECO:0007669"/>
    <property type="project" value="InterPro"/>
</dbReference>
<dbReference type="EC" id="3.2.2.23" evidence="15"/>
<dbReference type="SUPFAM" id="SSF46946">
    <property type="entry name" value="S13-like H2TH domain"/>
    <property type="match status" value="1"/>
</dbReference>
<comment type="similarity">
    <text evidence="2 15">Belongs to the FPG family.</text>
</comment>
<evidence type="ECO:0000313" key="19">
    <source>
        <dbReference type="Proteomes" id="UP000593765"/>
    </source>
</evidence>
<proteinExistence type="inferred from homology"/>
<feature type="domain" description="Formamidopyrimidine-DNA glycosylase catalytic" evidence="17">
    <location>
        <begin position="2"/>
        <end position="119"/>
    </location>
</feature>
<sequence length="273" mass="30030">MPELPEVQTVVAALGPRLIGRRIARVDLRRTDILCPAGTDLPPLLSGRSIRDIRRRGKRIIFVLDNGDCFFIHLGMTGRLSFAVATDPAEPHTHLELAFSPQPNAADLVLRFSDPRRFGGIWWVGAGAPDAGMGPEPLTLRSSALASLLLQTTRNVKAALLDQSLVAGLGNIYVDESLFLARLNPLRRANSLTRKETGRLSRAIKLTLRKAIAHRGSTLRDYRDTDGEAGGFQSLHRVYDRADLPCRRCRTPITRIVVGGRSTHFCPECQPAS</sequence>
<reference evidence="18 19" key="1">
    <citation type="submission" date="2020-10" db="EMBL/GenBank/DDBJ databases">
        <title>Wide distribution of Phycisphaera-like planctomycetes from WD2101 soil group in peatlands and genome analysis of the first cultivated representative.</title>
        <authorList>
            <person name="Dedysh S.N."/>
            <person name="Beletsky A.V."/>
            <person name="Ivanova A."/>
            <person name="Kulichevskaya I.S."/>
            <person name="Suzina N.E."/>
            <person name="Philippov D.A."/>
            <person name="Rakitin A.L."/>
            <person name="Mardanov A.V."/>
            <person name="Ravin N.V."/>
        </authorList>
    </citation>
    <scope>NUCLEOTIDE SEQUENCE [LARGE SCALE GENOMIC DNA]</scope>
    <source>
        <strain evidence="18 19">M1803</strain>
    </source>
</reference>
<keyword evidence="7 15" id="KW-0378">Hydrolase</keyword>
<evidence type="ECO:0000256" key="5">
    <source>
        <dbReference type="ARBA" id="ARBA00022763"/>
    </source>
</evidence>
<dbReference type="CDD" id="cd08966">
    <property type="entry name" value="EcFpg-like_N"/>
    <property type="match status" value="1"/>
</dbReference>
<evidence type="ECO:0000256" key="8">
    <source>
        <dbReference type="ARBA" id="ARBA00022833"/>
    </source>
</evidence>
<feature type="domain" description="FPG-type" evidence="16">
    <location>
        <begin position="237"/>
        <end position="271"/>
    </location>
</feature>
<dbReference type="KEGG" id="hbs:IPV69_00780"/>
<comment type="subunit">
    <text evidence="3 15">Monomer.</text>
</comment>
<dbReference type="InterPro" id="IPR000214">
    <property type="entry name" value="Znf_DNA_glyclase/AP_lyase"/>
</dbReference>
<dbReference type="EC" id="4.2.99.18" evidence="15"/>
<dbReference type="SMART" id="SM01232">
    <property type="entry name" value="H2TH"/>
    <property type="match status" value="1"/>
</dbReference>
<evidence type="ECO:0000259" key="17">
    <source>
        <dbReference type="PROSITE" id="PS51068"/>
    </source>
</evidence>
<dbReference type="SUPFAM" id="SSF57716">
    <property type="entry name" value="Glucocorticoid receptor-like (DNA-binding domain)"/>
    <property type="match status" value="1"/>
</dbReference>
<dbReference type="InterPro" id="IPR020629">
    <property type="entry name" value="FPG_Glyclase"/>
</dbReference>
<evidence type="ECO:0000256" key="1">
    <source>
        <dbReference type="ARBA" id="ARBA00001668"/>
    </source>
</evidence>
<evidence type="ECO:0000256" key="13">
    <source>
        <dbReference type="ARBA" id="ARBA00023295"/>
    </source>
</evidence>
<dbReference type="InterPro" id="IPR010663">
    <property type="entry name" value="Znf_FPG/IleRS"/>
</dbReference>
<dbReference type="Pfam" id="PF06827">
    <property type="entry name" value="zf-FPG_IleRS"/>
    <property type="match status" value="1"/>
</dbReference>
<dbReference type="InterPro" id="IPR012319">
    <property type="entry name" value="FPG_cat"/>
</dbReference>
<dbReference type="PANTHER" id="PTHR22993:SF9">
    <property type="entry name" value="FORMAMIDOPYRIMIDINE-DNA GLYCOSYLASE"/>
    <property type="match status" value="1"/>
</dbReference>
<dbReference type="FunFam" id="1.10.8.50:FF:000003">
    <property type="entry name" value="Formamidopyrimidine-DNA glycosylase"/>
    <property type="match status" value="1"/>
</dbReference>
<accession>A0A7M2WZM7</accession>
<comment type="caution">
    <text evidence="15">Lacks conserved residue(s) required for the propagation of feature annotation.</text>
</comment>
<dbReference type="SUPFAM" id="SSF81624">
    <property type="entry name" value="N-terminal domain of MutM-like DNA repair proteins"/>
    <property type="match status" value="1"/>
</dbReference>
<feature type="binding site" evidence="15">
    <location>
        <position position="116"/>
    </location>
    <ligand>
        <name>DNA</name>
        <dbReference type="ChEBI" id="CHEBI:16991"/>
    </ligand>
</feature>
<dbReference type="InterPro" id="IPR035937">
    <property type="entry name" value="FPG_N"/>
</dbReference>
<dbReference type="AlphaFoldDB" id="A0A7M2WZM7"/>
<evidence type="ECO:0000256" key="7">
    <source>
        <dbReference type="ARBA" id="ARBA00022801"/>
    </source>
</evidence>
<keyword evidence="8 15" id="KW-0862">Zinc</keyword>
<evidence type="ECO:0000259" key="16">
    <source>
        <dbReference type="PROSITE" id="PS51066"/>
    </source>
</evidence>
<evidence type="ECO:0000256" key="6">
    <source>
        <dbReference type="ARBA" id="ARBA00022771"/>
    </source>
</evidence>
<dbReference type="PANTHER" id="PTHR22993">
    <property type="entry name" value="FORMAMIDOPYRIMIDINE-DNA GLYCOSYLASE"/>
    <property type="match status" value="1"/>
</dbReference>
<evidence type="ECO:0000256" key="11">
    <source>
        <dbReference type="ARBA" id="ARBA00023239"/>
    </source>
</evidence>
<feature type="active site" description="Proton donor; for beta-elimination activity" evidence="15">
    <location>
        <position position="58"/>
    </location>
</feature>
<keyword evidence="10 15" id="KW-0234">DNA repair</keyword>
<dbReference type="GO" id="GO:0003684">
    <property type="term" value="F:damaged DNA binding"/>
    <property type="evidence" value="ECO:0007669"/>
    <property type="project" value="InterPro"/>
</dbReference>
<dbReference type="InterPro" id="IPR010979">
    <property type="entry name" value="Ribosomal_uS13-like_H2TH"/>
</dbReference>
<comment type="cofactor">
    <cofactor evidence="15">
        <name>Zn(2+)</name>
        <dbReference type="ChEBI" id="CHEBI:29105"/>
    </cofactor>
    <text evidence="15">Binds 1 zinc ion per subunit.</text>
</comment>
<evidence type="ECO:0000256" key="9">
    <source>
        <dbReference type="ARBA" id="ARBA00023125"/>
    </source>
</evidence>
<feature type="active site" description="Proton donor" evidence="15">
    <location>
        <position position="3"/>
    </location>
</feature>
<keyword evidence="11 15" id="KW-0456">Lyase</keyword>
<feature type="active site" description="Schiff-base intermediate with DNA" evidence="15">
    <location>
        <position position="2"/>
    </location>
</feature>
<dbReference type="Gene3D" id="3.20.190.10">
    <property type="entry name" value="MutM-like, N-terminal"/>
    <property type="match status" value="1"/>
</dbReference>
<comment type="function">
    <text evidence="15">Involved in base excision repair of DNA damaged by oxidation or by mutagenic agents. Acts as DNA glycosylase that recognizes and removes damaged bases. Has a preference for oxidized purines, such as 7,8-dihydro-8-oxoguanine (8-oxoG). Has AP (apurinic/apyrimidinic) lyase activity and introduces nicks in the DNA strand. Cleaves the DNA backbone by beta-delta elimination to generate a single-strand break at the site of the removed base with both 3'- and 5'-phosphates.</text>
</comment>
<keyword evidence="19" id="KW-1185">Reference proteome</keyword>
<keyword evidence="5 15" id="KW-0227">DNA damage</keyword>
<evidence type="ECO:0000256" key="2">
    <source>
        <dbReference type="ARBA" id="ARBA00009409"/>
    </source>
</evidence>
<dbReference type="GO" id="GO:0140078">
    <property type="term" value="F:class I DNA-(apurinic or apyrimidinic site) endonuclease activity"/>
    <property type="evidence" value="ECO:0007669"/>
    <property type="project" value="UniProtKB-EC"/>
</dbReference>
<dbReference type="NCBIfam" id="TIGR00577">
    <property type="entry name" value="fpg"/>
    <property type="match status" value="1"/>
</dbReference>
<dbReference type="Pfam" id="PF06831">
    <property type="entry name" value="H2TH"/>
    <property type="match status" value="1"/>
</dbReference>
<organism evidence="18 19">
    <name type="scientific">Humisphaera borealis</name>
    <dbReference type="NCBI Taxonomy" id="2807512"/>
    <lineage>
        <taxon>Bacteria</taxon>
        <taxon>Pseudomonadati</taxon>
        <taxon>Planctomycetota</taxon>
        <taxon>Phycisphaerae</taxon>
        <taxon>Tepidisphaerales</taxon>
        <taxon>Tepidisphaeraceae</taxon>
        <taxon>Humisphaera</taxon>
    </lineage>
</organism>
<feature type="active site" description="Proton donor; for delta-elimination activity" evidence="15">
    <location>
        <position position="261"/>
    </location>
</feature>
<evidence type="ECO:0000256" key="12">
    <source>
        <dbReference type="ARBA" id="ARBA00023268"/>
    </source>
</evidence>
<keyword evidence="4 15" id="KW-0479">Metal-binding</keyword>
<dbReference type="Proteomes" id="UP000593765">
    <property type="component" value="Chromosome"/>
</dbReference>
<keyword evidence="12 15" id="KW-0511">Multifunctional enzyme</keyword>
<evidence type="ECO:0000256" key="4">
    <source>
        <dbReference type="ARBA" id="ARBA00022723"/>
    </source>
</evidence>
<dbReference type="NCBIfam" id="NF002211">
    <property type="entry name" value="PRK01103.1"/>
    <property type="match status" value="1"/>
</dbReference>
<evidence type="ECO:0000256" key="3">
    <source>
        <dbReference type="ARBA" id="ARBA00011245"/>
    </source>
</evidence>
<evidence type="ECO:0000256" key="10">
    <source>
        <dbReference type="ARBA" id="ARBA00023204"/>
    </source>
</evidence>
<dbReference type="Gene3D" id="1.10.8.50">
    <property type="match status" value="1"/>
</dbReference>
<dbReference type="InterPro" id="IPR015886">
    <property type="entry name" value="H2TH_FPG"/>
</dbReference>